<accession>A0A1R1AZT7</accession>
<organism evidence="2 3">
    <name type="scientific">Paenibacillus lautus</name>
    <name type="common">Bacillus lautus</name>
    <dbReference type="NCBI Taxonomy" id="1401"/>
    <lineage>
        <taxon>Bacteria</taxon>
        <taxon>Bacillati</taxon>
        <taxon>Bacillota</taxon>
        <taxon>Bacilli</taxon>
        <taxon>Bacillales</taxon>
        <taxon>Paenibacillaceae</taxon>
        <taxon>Paenibacillus</taxon>
    </lineage>
</organism>
<dbReference type="AlphaFoldDB" id="A0A1R1AZT7"/>
<dbReference type="STRING" id="1401.BK123_18560"/>
<dbReference type="Proteomes" id="UP000187074">
    <property type="component" value="Unassembled WGS sequence"/>
</dbReference>
<evidence type="ECO:0000256" key="1">
    <source>
        <dbReference type="SAM" id="MobiDB-lite"/>
    </source>
</evidence>
<dbReference type="EMBL" id="MRTF01000006">
    <property type="protein sequence ID" value="OME91459.1"/>
    <property type="molecule type" value="Genomic_DNA"/>
</dbReference>
<proteinExistence type="predicted"/>
<protein>
    <submittedName>
        <fullName evidence="2">Uncharacterized protein</fullName>
    </submittedName>
</protein>
<comment type="caution">
    <text evidence="2">The sequence shown here is derived from an EMBL/GenBank/DDBJ whole genome shotgun (WGS) entry which is preliminary data.</text>
</comment>
<evidence type="ECO:0000313" key="2">
    <source>
        <dbReference type="EMBL" id="OME91459.1"/>
    </source>
</evidence>
<sequence length="79" mass="9067">MRNPSFLLEYVSFAFTVYFSNLRSDMTSVKDHPIDLDDNLPEGKGQKPHVFLPENDNDKSGKDVKSPSYQCMKPFSLDH</sequence>
<evidence type="ECO:0000313" key="3">
    <source>
        <dbReference type="Proteomes" id="UP000187074"/>
    </source>
</evidence>
<name>A0A1R1AZT7_PAELA</name>
<reference evidence="2 3" key="1">
    <citation type="submission" date="2016-11" db="EMBL/GenBank/DDBJ databases">
        <title>Paenibacillus species isolates.</title>
        <authorList>
            <person name="Beno S.M."/>
        </authorList>
    </citation>
    <scope>NUCLEOTIDE SEQUENCE [LARGE SCALE GENOMIC DNA]</scope>
    <source>
        <strain evidence="2 3">FSL F4-0100</strain>
    </source>
</reference>
<feature type="region of interest" description="Disordered" evidence="1">
    <location>
        <begin position="30"/>
        <end position="79"/>
    </location>
</feature>
<gene>
    <name evidence="2" type="ORF">BK123_18560</name>
</gene>
<feature type="compositionally biased region" description="Basic and acidic residues" evidence="1">
    <location>
        <begin position="56"/>
        <end position="65"/>
    </location>
</feature>